<evidence type="ECO:0000313" key="17">
    <source>
        <dbReference type="Proteomes" id="UP000014977"/>
    </source>
</evidence>
<keyword evidence="11 14" id="KW-1133">Transmembrane helix</keyword>
<sequence length="581" mass="65115">MRTLFEKWKPAFWNLPVHTQGPFKHMFNFRRIWKLTVALTAGVTLLPLIAITLIDYNVTQSSIESEILLTTARSVSNTKRSISFFLDERKSALDFLVHNNTFESLMDESNLARILRDLQKGFGGGFEDMGVIDAAGLQRAYVGPYNLKGKDYSDQSWFRKVVESGIYISDVFLGFRNVPHLVIAVKYDLPDGDFYILRSSLDTYRFILLLSELELSGRGDAFMINDHGILQTPSRYHGKVLEPFSLPVPAYSDRTEVHEIQDVKGEPIIFGYAYIPNTPFILVIVKLKRAMMKSWHQTRLQLIGFLVASITIILLVILGVATYLVNNLYVTDQKRLMSLHQLEYGSKMASIGRLAAGIAHEINNPLAIINEKAGLIKDLFCYKKEYADDPRLIRTIDAIIASVERCGTITKRLLGFSRQSDVMLQKIDVGELLREVLSFTGKEAEYRSIDVTVAVQDAVPLIESDRGKLQQIFLNLINNSFAAMEDGGHLEISAVLNAAREVVVSVKDDGCGISEADLRRVFEPFFSTKTQKGGTGLGLSITYNLVKEIGGQIDVESEEGVGTCFIVRLPVDAQPKKENPK</sequence>
<evidence type="ECO:0000256" key="8">
    <source>
        <dbReference type="ARBA" id="ARBA00022741"/>
    </source>
</evidence>
<dbReference type="PRINTS" id="PR00344">
    <property type="entry name" value="BCTRLSENSOR"/>
</dbReference>
<comment type="caution">
    <text evidence="16">The sequence shown here is derived from an EMBL/GenBank/DDBJ whole genome shotgun (WGS) entry which is preliminary data.</text>
</comment>
<dbReference type="Gene3D" id="3.30.565.10">
    <property type="entry name" value="Histidine kinase-like ATPase, C-terminal domain"/>
    <property type="match status" value="1"/>
</dbReference>
<evidence type="ECO:0000259" key="15">
    <source>
        <dbReference type="PROSITE" id="PS50109"/>
    </source>
</evidence>
<dbReference type="InterPro" id="IPR036097">
    <property type="entry name" value="HisK_dim/P_sf"/>
</dbReference>
<name>S7UMK2_DESML</name>
<comment type="subcellular location">
    <subcellularLocation>
        <location evidence="2">Cell membrane</location>
        <topology evidence="2">Multi-pass membrane protein</topology>
    </subcellularLocation>
</comment>
<evidence type="ECO:0000256" key="3">
    <source>
        <dbReference type="ARBA" id="ARBA00012438"/>
    </source>
</evidence>
<keyword evidence="8" id="KW-0547">Nucleotide-binding</keyword>
<reference evidence="16 17" key="1">
    <citation type="journal article" date="2013" name="Genome Announc.">
        <title>Draft genome sequences for three mercury-methylating, sulfate-reducing bacteria.</title>
        <authorList>
            <person name="Brown S.D."/>
            <person name="Hurt R.A.Jr."/>
            <person name="Gilmour C.C."/>
            <person name="Elias D.A."/>
        </authorList>
    </citation>
    <scope>NUCLEOTIDE SEQUENCE [LARGE SCALE GENOMIC DNA]</scope>
    <source>
        <strain evidence="16 17">DSM 2059</strain>
    </source>
</reference>
<dbReference type="Gene3D" id="3.30.450.20">
    <property type="entry name" value="PAS domain"/>
    <property type="match status" value="1"/>
</dbReference>
<evidence type="ECO:0000256" key="1">
    <source>
        <dbReference type="ARBA" id="ARBA00000085"/>
    </source>
</evidence>
<dbReference type="PANTHER" id="PTHR43065:SF46">
    <property type="entry name" value="C4-DICARBOXYLATE TRANSPORT SENSOR PROTEIN DCTB"/>
    <property type="match status" value="1"/>
</dbReference>
<keyword evidence="10" id="KW-0067">ATP-binding</keyword>
<dbReference type="GO" id="GO:0005886">
    <property type="term" value="C:plasma membrane"/>
    <property type="evidence" value="ECO:0007669"/>
    <property type="project" value="UniProtKB-SubCell"/>
</dbReference>
<dbReference type="PANTHER" id="PTHR43065">
    <property type="entry name" value="SENSOR HISTIDINE KINASE"/>
    <property type="match status" value="1"/>
</dbReference>
<keyword evidence="4" id="KW-1003">Cell membrane</keyword>
<dbReference type="CDD" id="cd12914">
    <property type="entry name" value="PDC1_DGC_like"/>
    <property type="match status" value="1"/>
</dbReference>
<gene>
    <name evidence="16" type="ORF">dsmv_3176</name>
</gene>
<dbReference type="SUPFAM" id="SSF47384">
    <property type="entry name" value="Homodimeric domain of signal transducing histidine kinase"/>
    <property type="match status" value="1"/>
</dbReference>
<evidence type="ECO:0000256" key="10">
    <source>
        <dbReference type="ARBA" id="ARBA00022840"/>
    </source>
</evidence>
<dbReference type="GO" id="GO:0005524">
    <property type="term" value="F:ATP binding"/>
    <property type="evidence" value="ECO:0007669"/>
    <property type="project" value="UniProtKB-KW"/>
</dbReference>
<dbReference type="Pfam" id="PF02518">
    <property type="entry name" value="HATPase_c"/>
    <property type="match status" value="1"/>
</dbReference>
<keyword evidence="13 14" id="KW-0472">Membrane</keyword>
<dbReference type="InterPro" id="IPR033479">
    <property type="entry name" value="dCache_1"/>
</dbReference>
<dbReference type="STRING" id="897.B2D07_09930"/>
<keyword evidence="7 14" id="KW-0812">Transmembrane</keyword>
<comment type="catalytic activity">
    <reaction evidence="1">
        <text>ATP + protein L-histidine = ADP + protein N-phospho-L-histidine.</text>
        <dbReference type="EC" id="2.7.13.3"/>
    </reaction>
</comment>
<feature type="domain" description="Histidine kinase" evidence="15">
    <location>
        <begin position="357"/>
        <end position="573"/>
    </location>
</feature>
<dbReference type="InterPro" id="IPR004358">
    <property type="entry name" value="Sig_transdc_His_kin-like_C"/>
</dbReference>
<dbReference type="Gene3D" id="1.10.287.130">
    <property type="match status" value="1"/>
</dbReference>
<keyword evidence="9 16" id="KW-0418">Kinase</keyword>
<keyword evidence="12" id="KW-0902">Two-component regulatory system</keyword>
<accession>S7UMK2</accession>
<evidence type="ECO:0000256" key="6">
    <source>
        <dbReference type="ARBA" id="ARBA00022679"/>
    </source>
</evidence>
<dbReference type="GO" id="GO:0000155">
    <property type="term" value="F:phosphorelay sensor kinase activity"/>
    <property type="evidence" value="ECO:0007669"/>
    <property type="project" value="InterPro"/>
</dbReference>
<evidence type="ECO:0000256" key="11">
    <source>
        <dbReference type="ARBA" id="ARBA00022989"/>
    </source>
</evidence>
<evidence type="ECO:0000256" key="9">
    <source>
        <dbReference type="ARBA" id="ARBA00022777"/>
    </source>
</evidence>
<dbReference type="InterPro" id="IPR003661">
    <property type="entry name" value="HisK_dim/P_dom"/>
</dbReference>
<evidence type="ECO:0000256" key="12">
    <source>
        <dbReference type="ARBA" id="ARBA00023012"/>
    </source>
</evidence>
<evidence type="ECO:0000256" key="5">
    <source>
        <dbReference type="ARBA" id="ARBA00022553"/>
    </source>
</evidence>
<keyword evidence="6" id="KW-0808">Transferase</keyword>
<feature type="transmembrane region" description="Helical" evidence="14">
    <location>
        <begin position="300"/>
        <end position="325"/>
    </location>
</feature>
<dbReference type="InterPro" id="IPR005467">
    <property type="entry name" value="His_kinase_dom"/>
</dbReference>
<protein>
    <recommendedName>
        <fullName evidence="3">histidine kinase</fullName>
        <ecNumber evidence="3">2.7.13.3</ecNumber>
    </recommendedName>
</protein>
<dbReference type="Pfam" id="PF00512">
    <property type="entry name" value="HisKA"/>
    <property type="match status" value="1"/>
</dbReference>
<keyword evidence="17" id="KW-1185">Reference proteome</keyword>
<dbReference type="CDD" id="cd00082">
    <property type="entry name" value="HisKA"/>
    <property type="match status" value="1"/>
</dbReference>
<evidence type="ECO:0000256" key="4">
    <source>
        <dbReference type="ARBA" id="ARBA00022475"/>
    </source>
</evidence>
<feature type="transmembrane region" description="Helical" evidence="14">
    <location>
        <begin position="269"/>
        <end position="288"/>
    </location>
</feature>
<feature type="transmembrane region" description="Helical" evidence="14">
    <location>
        <begin position="32"/>
        <end position="54"/>
    </location>
</feature>
<dbReference type="PROSITE" id="PS50109">
    <property type="entry name" value="HIS_KIN"/>
    <property type="match status" value="1"/>
</dbReference>
<dbReference type="InterPro" id="IPR036890">
    <property type="entry name" value="HATPase_C_sf"/>
</dbReference>
<evidence type="ECO:0000256" key="13">
    <source>
        <dbReference type="ARBA" id="ARBA00023136"/>
    </source>
</evidence>
<dbReference type="PATRIC" id="fig|1121405.3.peg.3647"/>
<dbReference type="Proteomes" id="UP000014977">
    <property type="component" value="Unassembled WGS sequence"/>
</dbReference>
<evidence type="ECO:0000256" key="7">
    <source>
        <dbReference type="ARBA" id="ARBA00022692"/>
    </source>
</evidence>
<dbReference type="SUPFAM" id="SSF55874">
    <property type="entry name" value="ATPase domain of HSP90 chaperone/DNA topoisomerase II/histidine kinase"/>
    <property type="match status" value="1"/>
</dbReference>
<dbReference type="SMART" id="SM00387">
    <property type="entry name" value="HATPase_c"/>
    <property type="match status" value="1"/>
</dbReference>
<dbReference type="AlphaFoldDB" id="S7UMK2"/>
<dbReference type="Pfam" id="PF02743">
    <property type="entry name" value="dCache_1"/>
    <property type="match status" value="1"/>
</dbReference>
<dbReference type="OrthoDB" id="9777714at2"/>
<keyword evidence="5" id="KW-0597">Phosphoprotein</keyword>
<dbReference type="EMBL" id="ATHJ01000109">
    <property type="protein sequence ID" value="EPR35184.1"/>
    <property type="molecule type" value="Genomic_DNA"/>
</dbReference>
<proteinExistence type="predicted"/>
<organism evidence="16 17">
    <name type="scientific">Desulfococcus multivorans DSM 2059</name>
    <dbReference type="NCBI Taxonomy" id="1121405"/>
    <lineage>
        <taxon>Bacteria</taxon>
        <taxon>Pseudomonadati</taxon>
        <taxon>Thermodesulfobacteriota</taxon>
        <taxon>Desulfobacteria</taxon>
        <taxon>Desulfobacterales</taxon>
        <taxon>Desulfococcaceae</taxon>
        <taxon>Desulfococcus</taxon>
    </lineage>
</organism>
<dbReference type="eggNOG" id="COG4191">
    <property type="taxonomic scope" value="Bacteria"/>
</dbReference>
<evidence type="ECO:0000313" key="16">
    <source>
        <dbReference type="EMBL" id="EPR35184.1"/>
    </source>
</evidence>
<dbReference type="EC" id="2.7.13.3" evidence="3"/>
<dbReference type="InterPro" id="IPR003594">
    <property type="entry name" value="HATPase_dom"/>
</dbReference>
<evidence type="ECO:0000256" key="14">
    <source>
        <dbReference type="SAM" id="Phobius"/>
    </source>
</evidence>
<dbReference type="SMART" id="SM00388">
    <property type="entry name" value="HisKA"/>
    <property type="match status" value="1"/>
</dbReference>
<evidence type="ECO:0000256" key="2">
    <source>
        <dbReference type="ARBA" id="ARBA00004651"/>
    </source>
</evidence>